<dbReference type="Proteomes" id="UP001596106">
    <property type="component" value="Unassembled WGS sequence"/>
</dbReference>
<feature type="domain" description="Secretion system C-terminal sorting" evidence="2">
    <location>
        <begin position="48"/>
        <end position="115"/>
    </location>
</feature>
<evidence type="ECO:0000256" key="1">
    <source>
        <dbReference type="SAM" id="SignalP"/>
    </source>
</evidence>
<keyword evidence="1" id="KW-0732">Signal</keyword>
<dbReference type="NCBIfam" id="TIGR04183">
    <property type="entry name" value="Por_Secre_tail"/>
    <property type="match status" value="1"/>
</dbReference>
<reference evidence="4" key="1">
    <citation type="journal article" date="2019" name="Int. J. Syst. Evol. Microbiol.">
        <title>The Global Catalogue of Microorganisms (GCM) 10K type strain sequencing project: providing services to taxonomists for standard genome sequencing and annotation.</title>
        <authorList>
            <consortium name="The Broad Institute Genomics Platform"/>
            <consortium name="The Broad Institute Genome Sequencing Center for Infectious Disease"/>
            <person name="Wu L."/>
            <person name="Ma J."/>
        </authorList>
    </citation>
    <scope>NUCLEOTIDE SEQUENCE [LARGE SCALE GENOMIC DNA]</scope>
    <source>
        <strain evidence="4">CCUG 55250</strain>
    </source>
</reference>
<accession>A0ABW0ICK2</accession>
<dbReference type="Gene3D" id="2.60.40.3080">
    <property type="match status" value="1"/>
</dbReference>
<comment type="caution">
    <text evidence="3">The sequence shown here is derived from an EMBL/GenBank/DDBJ whole genome shotgun (WGS) entry which is preliminary data.</text>
</comment>
<keyword evidence="4" id="KW-1185">Reference proteome</keyword>
<protein>
    <submittedName>
        <fullName evidence="3">T9SS type A sorting domain-containing protein</fullName>
    </submittedName>
</protein>
<dbReference type="InterPro" id="IPR026444">
    <property type="entry name" value="Secre_tail"/>
</dbReference>
<organism evidence="3 4">
    <name type="scientific">Larkinella bovis</name>
    <dbReference type="NCBI Taxonomy" id="683041"/>
    <lineage>
        <taxon>Bacteria</taxon>
        <taxon>Pseudomonadati</taxon>
        <taxon>Bacteroidota</taxon>
        <taxon>Cytophagia</taxon>
        <taxon>Cytophagales</taxon>
        <taxon>Spirosomataceae</taxon>
        <taxon>Larkinella</taxon>
    </lineage>
</organism>
<evidence type="ECO:0000313" key="3">
    <source>
        <dbReference type="EMBL" id="MFC5410270.1"/>
    </source>
</evidence>
<feature type="chain" id="PRO_5045417537" evidence="1">
    <location>
        <begin position="25"/>
        <end position="133"/>
    </location>
</feature>
<proteinExistence type="predicted"/>
<evidence type="ECO:0000259" key="2">
    <source>
        <dbReference type="Pfam" id="PF18962"/>
    </source>
</evidence>
<gene>
    <name evidence="3" type="ORF">ACFPMF_13170</name>
</gene>
<name>A0ABW0ICK2_9BACT</name>
<evidence type="ECO:0000313" key="4">
    <source>
        <dbReference type="Proteomes" id="UP001596106"/>
    </source>
</evidence>
<sequence length="133" mass="14399">MKTLVKSLLVAFTLTFVGFTAAQADINKPIHQPKKAAAFQSGMYTTTQGKLHIAVDKETGGTVVIRLTDQTGKEVFTQSIAKNRPTARVRLDVSNLPDGHYQVSITNGVETTTQELTLATQQPAVMTRLVAVN</sequence>
<feature type="signal peptide" evidence="1">
    <location>
        <begin position="1"/>
        <end position="24"/>
    </location>
</feature>
<dbReference type="RefSeq" id="WP_379845532.1">
    <property type="nucleotide sequence ID" value="NZ_JBHSMA010000003.1"/>
</dbReference>
<dbReference type="EMBL" id="JBHSMA010000003">
    <property type="protein sequence ID" value="MFC5410270.1"/>
    <property type="molecule type" value="Genomic_DNA"/>
</dbReference>
<dbReference type="Pfam" id="PF18962">
    <property type="entry name" value="Por_Secre_tail"/>
    <property type="match status" value="1"/>
</dbReference>